<evidence type="ECO:0000259" key="2">
    <source>
        <dbReference type="Pfam" id="PF07110"/>
    </source>
</evidence>
<protein>
    <recommendedName>
        <fullName evidence="2">EthD domain-containing protein</fullName>
    </recommendedName>
</protein>
<dbReference type="Proteomes" id="UP000754883">
    <property type="component" value="Unassembled WGS sequence"/>
</dbReference>
<organism evidence="3 4">
    <name type="scientific">Clonostachys byssicola</name>
    <dbReference type="NCBI Taxonomy" id="160290"/>
    <lineage>
        <taxon>Eukaryota</taxon>
        <taxon>Fungi</taxon>
        <taxon>Dikarya</taxon>
        <taxon>Ascomycota</taxon>
        <taxon>Pezizomycotina</taxon>
        <taxon>Sordariomycetes</taxon>
        <taxon>Hypocreomycetidae</taxon>
        <taxon>Hypocreales</taxon>
        <taxon>Bionectriaceae</taxon>
        <taxon>Clonostachys</taxon>
    </lineage>
</organism>
<dbReference type="SUPFAM" id="SSF54909">
    <property type="entry name" value="Dimeric alpha+beta barrel"/>
    <property type="match status" value="1"/>
</dbReference>
<reference evidence="4" key="1">
    <citation type="submission" date="2019-06" db="EMBL/GenBank/DDBJ databases">
        <authorList>
            <person name="Broberg M."/>
        </authorList>
    </citation>
    <scope>NUCLEOTIDE SEQUENCE [LARGE SCALE GENOMIC DNA]</scope>
</reference>
<dbReference type="GO" id="GO:0016491">
    <property type="term" value="F:oxidoreductase activity"/>
    <property type="evidence" value="ECO:0007669"/>
    <property type="project" value="InterPro"/>
</dbReference>
<comment type="similarity">
    <text evidence="1">Belongs to the tpcK family.</text>
</comment>
<reference evidence="3 4" key="2">
    <citation type="submission" date="2021-10" db="EMBL/GenBank/DDBJ databases">
        <authorList>
            <person name="Piombo E."/>
        </authorList>
    </citation>
    <scope>NUCLEOTIDE SEQUENCE [LARGE SCALE GENOMIC DNA]</scope>
</reference>
<comment type="caution">
    <text evidence="3">The sequence shown here is derived from an EMBL/GenBank/DDBJ whole genome shotgun (WGS) entry which is preliminary data.</text>
</comment>
<keyword evidence="4" id="KW-1185">Reference proteome</keyword>
<dbReference type="InterPro" id="IPR011008">
    <property type="entry name" value="Dimeric_a/b-barrel"/>
</dbReference>
<dbReference type="InterPro" id="IPR009799">
    <property type="entry name" value="EthD_dom"/>
</dbReference>
<accession>A0A9N9Y7H6</accession>
<evidence type="ECO:0000256" key="1">
    <source>
        <dbReference type="ARBA" id="ARBA00005986"/>
    </source>
</evidence>
<name>A0A9N9Y7H6_9HYPO</name>
<evidence type="ECO:0000313" key="3">
    <source>
        <dbReference type="EMBL" id="CAG9990895.1"/>
    </source>
</evidence>
<proteinExistence type="inferred from homology"/>
<dbReference type="AlphaFoldDB" id="A0A9N9Y7H6"/>
<evidence type="ECO:0000313" key="4">
    <source>
        <dbReference type="Proteomes" id="UP000754883"/>
    </source>
</evidence>
<gene>
    <name evidence="3" type="ORF">CBYS24578_00007124</name>
</gene>
<feature type="domain" description="EthD" evidence="2">
    <location>
        <begin position="16"/>
        <end position="110"/>
    </location>
</feature>
<dbReference type="Pfam" id="PF07110">
    <property type="entry name" value="EthD"/>
    <property type="match status" value="1"/>
</dbReference>
<sequence length="131" mass="15362">MSSKLVRITILVRKRDDLSHEEFHKYGNRSWSEKHPDIWLSVPIVQDKIVKYSQFHANEAVRSAYGSAMPLASYDGAAEMWAASMEDLLEVFTNEEYLRIVVPDEQKFLKREEAQMIVGWEEPKWFDGKRV</sequence>
<dbReference type="OrthoDB" id="3454835at2759"/>
<dbReference type="EMBL" id="CABFNO020001476">
    <property type="protein sequence ID" value="CAG9990895.1"/>
    <property type="molecule type" value="Genomic_DNA"/>
</dbReference>
<dbReference type="Gene3D" id="3.30.70.100">
    <property type="match status" value="1"/>
</dbReference>